<accession>Z9JRB2</accession>
<feature type="binding site" evidence="7 10">
    <location>
        <position position="371"/>
    </location>
    <ligand>
        <name>Mg(2+)</name>
        <dbReference type="ChEBI" id="CHEBI:18420"/>
    </ligand>
</feature>
<evidence type="ECO:0000256" key="9">
    <source>
        <dbReference type="PIRSR" id="PIRSR000485-1"/>
    </source>
</evidence>
<keyword evidence="6 7" id="KW-0315">Glutamine amidotransferase</keyword>
<keyword evidence="7 10" id="KW-0479">Metal-binding</keyword>
<dbReference type="HOGENOM" id="CLU_022389_2_1_11"/>
<comment type="cofactor">
    <cofactor evidence="7 10">
        <name>Mg(2+)</name>
        <dbReference type="ChEBI" id="CHEBI:18420"/>
    </cofactor>
    <text evidence="7 10">Binds 1 Mg(2+) ion per subunit.</text>
</comment>
<dbReference type="Proteomes" id="UP000023067">
    <property type="component" value="Unassembled WGS sequence"/>
</dbReference>
<dbReference type="InterPro" id="IPR029057">
    <property type="entry name" value="PRTase-like"/>
</dbReference>
<feature type="domain" description="Glutamine amidotransferase type-2" evidence="11">
    <location>
        <begin position="2"/>
        <end position="240"/>
    </location>
</feature>
<comment type="pathway">
    <text evidence="1 7 8">Purine metabolism; IMP biosynthesis via de novo pathway; N(1)-(5-phospho-D-ribosyl)glycinamide from 5-phospho-alpha-D-ribose 1-diphosphate: step 1/2.</text>
</comment>
<keyword evidence="7 10" id="KW-0460">Magnesium</keyword>
<dbReference type="GO" id="GO:0009113">
    <property type="term" value="P:purine nucleobase biosynthetic process"/>
    <property type="evidence" value="ECO:0007669"/>
    <property type="project" value="UniProtKB-UniRule"/>
</dbReference>
<organism evidence="12 13">
    <name type="scientific">Brachybacterium phenoliresistens</name>
    <dbReference type="NCBI Taxonomy" id="396014"/>
    <lineage>
        <taxon>Bacteria</taxon>
        <taxon>Bacillati</taxon>
        <taxon>Actinomycetota</taxon>
        <taxon>Actinomycetes</taxon>
        <taxon>Micrococcales</taxon>
        <taxon>Dermabacteraceae</taxon>
        <taxon>Brachybacterium</taxon>
    </lineage>
</organism>
<comment type="similarity">
    <text evidence="2 7 8">In the C-terminal section; belongs to the purine/pyrimidine phosphoribosyltransferase family.</text>
</comment>
<dbReference type="Gene3D" id="3.60.20.10">
    <property type="entry name" value="Glutamine Phosphoribosylpyrophosphate, subunit 1, domain 1"/>
    <property type="match status" value="1"/>
</dbReference>
<evidence type="ECO:0000256" key="8">
    <source>
        <dbReference type="PIRNR" id="PIRNR000485"/>
    </source>
</evidence>
<proteinExistence type="inferred from homology"/>
<feature type="binding site" evidence="7 10">
    <location>
        <position position="309"/>
    </location>
    <ligand>
        <name>Mg(2+)</name>
        <dbReference type="ChEBI" id="CHEBI:18420"/>
    </ligand>
</feature>
<dbReference type="SUPFAM" id="SSF53271">
    <property type="entry name" value="PRTase-like"/>
    <property type="match status" value="1"/>
</dbReference>
<keyword evidence="3 7" id="KW-0328">Glycosyltransferase</keyword>
<evidence type="ECO:0000313" key="12">
    <source>
        <dbReference type="EMBL" id="EWS80523.1"/>
    </source>
</evidence>
<evidence type="ECO:0000256" key="4">
    <source>
        <dbReference type="ARBA" id="ARBA00022679"/>
    </source>
</evidence>
<evidence type="ECO:0000313" key="13">
    <source>
        <dbReference type="Proteomes" id="UP000023067"/>
    </source>
</evidence>
<dbReference type="eggNOG" id="COG0034">
    <property type="taxonomic scope" value="Bacteria"/>
</dbReference>
<dbReference type="InterPro" id="IPR035584">
    <property type="entry name" value="PurF_N"/>
</dbReference>
<dbReference type="Pfam" id="PF13522">
    <property type="entry name" value="GATase_6"/>
    <property type="match status" value="1"/>
</dbReference>
<dbReference type="EMBL" id="JDYK01000014">
    <property type="protein sequence ID" value="EWS80523.1"/>
    <property type="molecule type" value="Genomic_DNA"/>
</dbReference>
<evidence type="ECO:0000256" key="3">
    <source>
        <dbReference type="ARBA" id="ARBA00022676"/>
    </source>
</evidence>
<keyword evidence="4 7" id="KW-0808">Transferase</keyword>
<sequence>MCGIVGMVGNGPVNQDIYNALLLLQHRGQDATGIATAEPSGVMHVAKSSGMVRDAFRTRDMRALLGEVGLGHVRYATKGVASREEEAQPFYVNSPYGIVLIHNGNLTNTRELTAEMARRDRRHLNSSSDTELLLNVLAGELQATTSPVDLEPDRIFEAVSRTHERIEGAYAVIAVIAGYGLLAFRDPHGIRPLILGRRPGQGEGAHEEWVVASESLVLENGDYEVVRDVEPGEAVFISHDGELFTQQCAAAPSLSPCAFEYVYLARPDSVMNGISVYESRLRMGERLAATIAKHVPVEEIDVVMPIPDSSRPAAMQVARVLGVEYREGFYKNHYVGRTFIMPGQAVRRRSVRQKLNAMSSEFRGKHVLLIDDSIVRGTTSQQIIQMARDAGAASVVFASAAPPIRHPHVYGINMPSRHELVAHGRTIPEVAEVLGCDRLVYQEIDDLVAAITEGSAVSDLDTSCFDGRYVTGTVSGEYLAWVEGAQTS</sequence>
<evidence type="ECO:0000259" key="11">
    <source>
        <dbReference type="PROSITE" id="PS51278"/>
    </source>
</evidence>
<comment type="catalytic activity">
    <reaction evidence="7 8">
        <text>5-phospho-beta-D-ribosylamine + L-glutamate + diphosphate = 5-phospho-alpha-D-ribose 1-diphosphate + L-glutamine + H2O</text>
        <dbReference type="Rhea" id="RHEA:14905"/>
        <dbReference type="ChEBI" id="CHEBI:15377"/>
        <dbReference type="ChEBI" id="CHEBI:29985"/>
        <dbReference type="ChEBI" id="CHEBI:33019"/>
        <dbReference type="ChEBI" id="CHEBI:58017"/>
        <dbReference type="ChEBI" id="CHEBI:58359"/>
        <dbReference type="ChEBI" id="CHEBI:58681"/>
        <dbReference type="EC" id="2.4.2.14"/>
    </reaction>
</comment>
<dbReference type="PIRSF" id="PIRSF000485">
    <property type="entry name" value="Amd_phspho_trans"/>
    <property type="match status" value="1"/>
</dbReference>
<evidence type="ECO:0000256" key="6">
    <source>
        <dbReference type="ARBA" id="ARBA00022962"/>
    </source>
</evidence>
<dbReference type="RefSeq" id="WP_038373171.1">
    <property type="nucleotide sequence ID" value="NZ_BAAAOW010000002.1"/>
</dbReference>
<dbReference type="InterPro" id="IPR000836">
    <property type="entry name" value="PRTase_dom"/>
</dbReference>
<dbReference type="GO" id="GO:0004044">
    <property type="term" value="F:amidophosphoribosyltransferase activity"/>
    <property type="evidence" value="ECO:0007669"/>
    <property type="project" value="UniProtKB-UniRule"/>
</dbReference>
<dbReference type="GO" id="GO:0000287">
    <property type="term" value="F:magnesium ion binding"/>
    <property type="evidence" value="ECO:0007669"/>
    <property type="project" value="UniProtKB-UniRule"/>
</dbReference>
<keyword evidence="5 7" id="KW-0658">Purine biosynthesis</keyword>
<dbReference type="InterPro" id="IPR017932">
    <property type="entry name" value="GATase_2_dom"/>
</dbReference>
<protein>
    <recommendedName>
        <fullName evidence="7">Amidophosphoribosyltransferase</fullName>
        <shortName evidence="7">ATase</shortName>
        <ecNumber evidence="7">2.4.2.14</ecNumber>
    </recommendedName>
    <alternativeName>
        <fullName evidence="7">Glutamine phosphoribosylpyrophosphate amidotransferase</fullName>
        <shortName evidence="7">GPATase</shortName>
    </alternativeName>
</protein>
<dbReference type="AlphaFoldDB" id="Z9JRB2"/>
<comment type="caution">
    <text evidence="7">Lacks conserved residue(s) required for the propagation of feature annotation.</text>
</comment>
<dbReference type="UniPathway" id="UPA00074">
    <property type="reaction ID" value="UER00124"/>
</dbReference>
<dbReference type="CDD" id="cd06223">
    <property type="entry name" value="PRTases_typeI"/>
    <property type="match status" value="1"/>
</dbReference>
<dbReference type="OrthoDB" id="9801213at2"/>
<evidence type="ECO:0000256" key="7">
    <source>
        <dbReference type="HAMAP-Rule" id="MF_01931"/>
    </source>
</evidence>
<dbReference type="HAMAP" id="MF_01931">
    <property type="entry name" value="PurF"/>
    <property type="match status" value="1"/>
</dbReference>
<reference evidence="12 13" key="1">
    <citation type="submission" date="2014-02" db="EMBL/GenBank/DDBJ databases">
        <title>Genome sequence of Brachybacterium phenoliresistens strain W13A50.</title>
        <authorList>
            <person name="Wang X."/>
        </authorList>
    </citation>
    <scope>NUCLEOTIDE SEQUENCE [LARGE SCALE GENOMIC DNA]</scope>
    <source>
        <strain evidence="12 13">W13A50</strain>
    </source>
</reference>
<dbReference type="NCBIfam" id="TIGR01134">
    <property type="entry name" value="purF"/>
    <property type="match status" value="1"/>
</dbReference>
<dbReference type="Gene3D" id="3.40.50.2020">
    <property type="match status" value="1"/>
</dbReference>
<evidence type="ECO:0000256" key="2">
    <source>
        <dbReference type="ARBA" id="ARBA00010138"/>
    </source>
</evidence>
<evidence type="ECO:0000256" key="10">
    <source>
        <dbReference type="PIRSR" id="PIRSR000485-2"/>
    </source>
</evidence>
<evidence type="ECO:0000256" key="1">
    <source>
        <dbReference type="ARBA" id="ARBA00005209"/>
    </source>
</evidence>
<dbReference type="SUPFAM" id="SSF56235">
    <property type="entry name" value="N-terminal nucleophile aminohydrolases (Ntn hydrolases)"/>
    <property type="match status" value="1"/>
</dbReference>
<comment type="function">
    <text evidence="7">Catalyzes the formation of phosphoribosylamine from phosphoribosylpyrophosphate (PRPP) and glutamine.</text>
</comment>
<evidence type="ECO:0000256" key="5">
    <source>
        <dbReference type="ARBA" id="ARBA00022755"/>
    </source>
</evidence>
<dbReference type="STRING" id="396014.BF93_02615"/>
<dbReference type="PANTHER" id="PTHR11907">
    <property type="entry name" value="AMIDOPHOSPHORIBOSYLTRANSFERASE"/>
    <property type="match status" value="1"/>
</dbReference>
<dbReference type="PATRIC" id="fig|396014.3.peg.2554"/>
<gene>
    <name evidence="7" type="primary">purF</name>
    <name evidence="12" type="ORF">BF93_02615</name>
</gene>
<dbReference type="EC" id="2.4.2.14" evidence="7"/>
<name>Z9JRB2_9MICO</name>
<feature type="binding site" evidence="7 10">
    <location>
        <position position="372"/>
    </location>
    <ligand>
        <name>Mg(2+)</name>
        <dbReference type="ChEBI" id="CHEBI:18420"/>
    </ligand>
</feature>
<dbReference type="InterPro" id="IPR005854">
    <property type="entry name" value="PurF"/>
</dbReference>
<feature type="active site" description="Nucleophile" evidence="7 9">
    <location>
        <position position="2"/>
    </location>
</feature>
<dbReference type="Pfam" id="PF00156">
    <property type="entry name" value="Pribosyltran"/>
    <property type="match status" value="1"/>
</dbReference>
<dbReference type="InterPro" id="IPR029055">
    <property type="entry name" value="Ntn_hydrolases_N"/>
</dbReference>
<keyword evidence="13" id="KW-1185">Reference proteome</keyword>
<dbReference type="PROSITE" id="PS51278">
    <property type="entry name" value="GATASE_TYPE_2"/>
    <property type="match status" value="1"/>
</dbReference>
<dbReference type="GO" id="GO:0006189">
    <property type="term" value="P:'de novo' IMP biosynthetic process"/>
    <property type="evidence" value="ECO:0007669"/>
    <property type="project" value="UniProtKB-UniRule"/>
</dbReference>
<comment type="caution">
    <text evidence="12">The sequence shown here is derived from an EMBL/GenBank/DDBJ whole genome shotgun (WGS) entry which is preliminary data.</text>
</comment>
<dbReference type="CDD" id="cd00715">
    <property type="entry name" value="GPATase_N"/>
    <property type="match status" value="1"/>
</dbReference>